<proteinExistence type="predicted"/>
<sequence>MYEVVKADSIGHRHADKRADSWRNSQKTLLFMQLFCCLFCN</sequence>
<name>A0ABC9TT85_CLOSY</name>
<protein>
    <submittedName>
        <fullName evidence="1">Uncharacterized protein</fullName>
    </submittedName>
</protein>
<evidence type="ECO:0000313" key="1">
    <source>
        <dbReference type="EMBL" id="ERI74507.1"/>
    </source>
</evidence>
<gene>
    <name evidence="1" type="ORF">CLOSYM_03931</name>
</gene>
<dbReference type="Proteomes" id="UP000016491">
    <property type="component" value="Unassembled WGS sequence"/>
</dbReference>
<dbReference type="EMBL" id="AWSU01000321">
    <property type="protein sequence ID" value="ERI74507.1"/>
    <property type="molecule type" value="Genomic_DNA"/>
</dbReference>
<dbReference type="AlphaFoldDB" id="A0ABC9TT85"/>
<accession>A0ABC9TT85</accession>
<organism evidence="1 2">
    <name type="scientific">[Clostridium] symbiosum ATCC 14940</name>
    <dbReference type="NCBI Taxonomy" id="411472"/>
    <lineage>
        <taxon>Bacteria</taxon>
        <taxon>Bacillati</taxon>
        <taxon>Bacillota</taxon>
        <taxon>Clostridia</taxon>
        <taxon>Lachnospirales</taxon>
        <taxon>Lachnospiraceae</taxon>
        <taxon>Otoolea</taxon>
    </lineage>
</organism>
<evidence type="ECO:0000313" key="2">
    <source>
        <dbReference type="Proteomes" id="UP000016491"/>
    </source>
</evidence>
<comment type="caution">
    <text evidence="1">The sequence shown here is derived from an EMBL/GenBank/DDBJ whole genome shotgun (WGS) entry which is preliminary data.</text>
</comment>
<reference evidence="1 2" key="1">
    <citation type="submission" date="2013-07" db="EMBL/GenBank/DDBJ databases">
        <authorList>
            <person name="Weinstock G."/>
            <person name="Sodergren E."/>
            <person name="Wylie T."/>
            <person name="Fulton L."/>
            <person name="Fulton R."/>
            <person name="Fronick C."/>
            <person name="O'Laughlin M."/>
            <person name="Godfrey J."/>
            <person name="Miner T."/>
            <person name="Herter B."/>
            <person name="Appelbaum E."/>
            <person name="Cordes M."/>
            <person name="Lek S."/>
            <person name="Wollam A."/>
            <person name="Pepin K.H."/>
            <person name="Palsikar V.B."/>
            <person name="Mitreva M."/>
            <person name="Wilson R.K."/>
        </authorList>
    </citation>
    <scope>NUCLEOTIDE SEQUENCE [LARGE SCALE GENOMIC DNA]</scope>
    <source>
        <strain evidence="1 2">ATCC 14940</strain>
    </source>
</reference>